<feature type="compositionally biased region" description="Basic and acidic residues" evidence="1">
    <location>
        <begin position="333"/>
        <end position="347"/>
    </location>
</feature>
<dbReference type="GeneID" id="103249286"/>
<accession>A0A3Q0DJQ5</accession>
<feature type="region of interest" description="Disordered" evidence="1">
    <location>
        <begin position="317"/>
        <end position="401"/>
    </location>
</feature>
<proteinExistence type="predicted"/>
<dbReference type="GO" id="GO:0005829">
    <property type="term" value="C:cytosol"/>
    <property type="evidence" value="ECO:0007669"/>
    <property type="project" value="TreeGrafter"/>
</dbReference>
<dbReference type="PANTHER" id="PTHR14932:SF1">
    <property type="entry name" value="RAB-LIKE PROTEIN 6"/>
    <property type="match status" value="1"/>
</dbReference>
<feature type="non-terminal residue" evidence="3">
    <location>
        <position position="401"/>
    </location>
</feature>
<keyword evidence="2" id="KW-1185">Reference proteome</keyword>
<dbReference type="InterPro" id="IPR027417">
    <property type="entry name" value="P-loop_NTPase"/>
</dbReference>
<dbReference type="AlphaFoldDB" id="A0A3Q0DJQ5"/>
<evidence type="ECO:0000313" key="3">
    <source>
        <dbReference type="RefSeq" id="XP_021563166.1"/>
    </source>
</evidence>
<dbReference type="PROSITE" id="PS51419">
    <property type="entry name" value="RAB"/>
    <property type="match status" value="1"/>
</dbReference>
<dbReference type="GO" id="GO:0005634">
    <property type="term" value="C:nucleus"/>
    <property type="evidence" value="ECO:0007669"/>
    <property type="project" value="TreeGrafter"/>
</dbReference>
<dbReference type="RefSeq" id="XP_021563166.1">
    <property type="nucleotide sequence ID" value="XM_021707491.1"/>
</dbReference>
<dbReference type="SMART" id="SM00175">
    <property type="entry name" value="RAB"/>
    <property type="match status" value="1"/>
</dbReference>
<organism evidence="2 3">
    <name type="scientific">Carlito syrichta</name>
    <name type="common">Philippine tarsier</name>
    <name type="synonym">Tarsius syrichta</name>
    <dbReference type="NCBI Taxonomy" id="1868482"/>
    <lineage>
        <taxon>Eukaryota</taxon>
        <taxon>Metazoa</taxon>
        <taxon>Chordata</taxon>
        <taxon>Craniata</taxon>
        <taxon>Vertebrata</taxon>
        <taxon>Euteleostomi</taxon>
        <taxon>Mammalia</taxon>
        <taxon>Eutheria</taxon>
        <taxon>Euarchontoglires</taxon>
        <taxon>Primates</taxon>
        <taxon>Haplorrhini</taxon>
        <taxon>Tarsiiformes</taxon>
        <taxon>Tarsiidae</taxon>
        <taxon>Carlito</taxon>
    </lineage>
</organism>
<evidence type="ECO:0000313" key="2">
    <source>
        <dbReference type="Proteomes" id="UP000189704"/>
    </source>
</evidence>
<sequence>MTTMSQDAMMITDEVKRNMRQRQASFIEERRARENRLNQQKKLIDKICTKETSEKYRRGQTDLDFPSRLMSTETLKVKIVIRGDRNTGKTALWHRLQGRKFVEEYIPTQEIQVTSIHWSYKTTDDIVKVEVWDVVDKGKCKKRGDGLKMENDPQEAESELALDAEFLDVYKNCNGVVMMFDITKQWTFNYILRELPKVPTHVPVCVLGNYRDMGEHRVILPDDVRHFIDNLDRPPGASYFRYAESSMKNSFGLKYLHKFFNIPFLQLQVRAQPPPRRSLISRLFGTSPAAGTAPPPPEPAPAAEAPARVQNVEDFVPEDRLDRSFLEDTAPLEEAKRAGAKAPRQDSDSDGEALGANPMVAGFQDDVDLEDQPRGGPPPPSGPVPSRDVPLSSEEEAGEVA</sequence>
<feature type="region of interest" description="Disordered" evidence="1">
    <location>
        <begin position="279"/>
        <end position="305"/>
    </location>
</feature>
<dbReference type="KEGG" id="csyr:103249286"/>
<feature type="compositionally biased region" description="Basic and acidic residues" evidence="1">
    <location>
        <begin position="317"/>
        <end position="326"/>
    </location>
</feature>
<protein>
    <submittedName>
        <fullName evidence="3">Rab-like protein 6</fullName>
    </submittedName>
</protein>
<dbReference type="PANTHER" id="PTHR14932">
    <property type="entry name" value="RAS GTPASE-RELATED"/>
    <property type="match status" value="1"/>
</dbReference>
<dbReference type="OrthoDB" id="207081at2759"/>
<reference evidence="3" key="1">
    <citation type="submission" date="2025-08" db="UniProtKB">
        <authorList>
            <consortium name="RefSeq"/>
        </authorList>
    </citation>
    <scope>IDENTIFICATION</scope>
</reference>
<gene>
    <name evidence="3" type="primary">LOC103249286</name>
</gene>
<name>A0A3Q0DJQ5_CARSF</name>
<dbReference type="PRINTS" id="PR00449">
    <property type="entry name" value="RASTRNSFRMNG"/>
</dbReference>
<evidence type="ECO:0000256" key="1">
    <source>
        <dbReference type="SAM" id="MobiDB-lite"/>
    </source>
</evidence>
<dbReference type="Pfam" id="PF08477">
    <property type="entry name" value="Roc"/>
    <property type="match status" value="1"/>
</dbReference>
<dbReference type="Proteomes" id="UP000189704">
    <property type="component" value="Unplaced"/>
</dbReference>
<dbReference type="SUPFAM" id="SSF52540">
    <property type="entry name" value="P-loop containing nucleoside triphosphate hydrolases"/>
    <property type="match status" value="1"/>
</dbReference>
<dbReference type="STRING" id="1868482.ENSTSYP00000026852"/>
<dbReference type="Gene3D" id="3.40.50.300">
    <property type="entry name" value="P-loop containing nucleotide triphosphate hydrolases"/>
    <property type="match status" value="1"/>
</dbReference>
<dbReference type="InterPro" id="IPR040385">
    <property type="entry name" value="RABL6"/>
</dbReference>
<dbReference type="GO" id="GO:0005525">
    <property type="term" value="F:GTP binding"/>
    <property type="evidence" value="ECO:0007669"/>
    <property type="project" value="InterPro"/>
</dbReference>